<keyword evidence="3" id="KW-1185">Reference proteome</keyword>
<keyword evidence="1" id="KW-0472">Membrane</keyword>
<feature type="transmembrane region" description="Helical" evidence="1">
    <location>
        <begin position="12"/>
        <end position="31"/>
    </location>
</feature>
<keyword evidence="1" id="KW-0812">Transmembrane</keyword>
<reference evidence="2 3" key="1">
    <citation type="submission" date="2019-02" db="EMBL/GenBank/DDBJ databases">
        <title>Deep-cultivation of Planctomycetes and their phenomic and genomic characterization uncovers novel biology.</title>
        <authorList>
            <person name="Wiegand S."/>
            <person name="Jogler M."/>
            <person name="Boedeker C."/>
            <person name="Pinto D."/>
            <person name="Vollmers J."/>
            <person name="Rivas-Marin E."/>
            <person name="Kohn T."/>
            <person name="Peeters S.H."/>
            <person name="Heuer A."/>
            <person name="Rast P."/>
            <person name="Oberbeckmann S."/>
            <person name="Bunk B."/>
            <person name="Jeske O."/>
            <person name="Meyerdierks A."/>
            <person name="Storesund J.E."/>
            <person name="Kallscheuer N."/>
            <person name="Luecker S."/>
            <person name="Lage O.M."/>
            <person name="Pohl T."/>
            <person name="Merkel B.J."/>
            <person name="Hornburger P."/>
            <person name="Mueller R.-W."/>
            <person name="Bruemmer F."/>
            <person name="Labrenz M."/>
            <person name="Spormann A.M."/>
            <person name="Op Den Camp H."/>
            <person name="Overmann J."/>
            <person name="Amann R."/>
            <person name="Jetten M.S.M."/>
            <person name="Mascher T."/>
            <person name="Medema M.H."/>
            <person name="Devos D.P."/>
            <person name="Kaster A.-K."/>
            <person name="Ovreas L."/>
            <person name="Rohde M."/>
            <person name="Galperin M.Y."/>
            <person name="Jogler C."/>
        </authorList>
    </citation>
    <scope>NUCLEOTIDE SEQUENCE [LARGE SCALE GENOMIC DNA]</scope>
    <source>
        <strain evidence="2 3">Mal64</strain>
    </source>
</reference>
<protein>
    <submittedName>
        <fullName evidence="2">Uncharacterized protein</fullName>
    </submittedName>
</protein>
<name>A0A5C5ZHM2_9BACT</name>
<dbReference type="EMBL" id="SJPQ01000004">
    <property type="protein sequence ID" value="TWT86620.1"/>
    <property type="molecule type" value="Genomic_DNA"/>
</dbReference>
<gene>
    <name evidence="2" type="ORF">Mal64_34480</name>
</gene>
<sequence>MTLSPEIVTTLLWLAVHAVGLISAGLCRLPMSVGRTTLAQLTMATSMLLVGLFAWATPTEHSAAWVASAGTIGLMVTAVVWHSPTDEVDPVLDRLLASGQAV</sequence>
<dbReference type="AlphaFoldDB" id="A0A5C5ZHM2"/>
<keyword evidence="1" id="KW-1133">Transmembrane helix</keyword>
<evidence type="ECO:0000313" key="3">
    <source>
        <dbReference type="Proteomes" id="UP000315440"/>
    </source>
</evidence>
<comment type="caution">
    <text evidence="2">The sequence shown here is derived from an EMBL/GenBank/DDBJ whole genome shotgun (WGS) entry which is preliminary data.</text>
</comment>
<dbReference type="Proteomes" id="UP000315440">
    <property type="component" value="Unassembled WGS sequence"/>
</dbReference>
<accession>A0A5C5ZHM2</accession>
<feature type="transmembrane region" description="Helical" evidence="1">
    <location>
        <begin position="38"/>
        <end position="56"/>
    </location>
</feature>
<dbReference type="RefSeq" id="WP_146402543.1">
    <property type="nucleotide sequence ID" value="NZ_SJPQ01000004.1"/>
</dbReference>
<feature type="transmembrane region" description="Helical" evidence="1">
    <location>
        <begin position="62"/>
        <end position="81"/>
    </location>
</feature>
<evidence type="ECO:0000256" key="1">
    <source>
        <dbReference type="SAM" id="Phobius"/>
    </source>
</evidence>
<organism evidence="2 3">
    <name type="scientific">Pseudobythopirellula maris</name>
    <dbReference type="NCBI Taxonomy" id="2527991"/>
    <lineage>
        <taxon>Bacteria</taxon>
        <taxon>Pseudomonadati</taxon>
        <taxon>Planctomycetota</taxon>
        <taxon>Planctomycetia</taxon>
        <taxon>Pirellulales</taxon>
        <taxon>Lacipirellulaceae</taxon>
        <taxon>Pseudobythopirellula</taxon>
    </lineage>
</organism>
<evidence type="ECO:0000313" key="2">
    <source>
        <dbReference type="EMBL" id="TWT86620.1"/>
    </source>
</evidence>
<proteinExistence type="predicted"/>